<feature type="compositionally biased region" description="Basic and acidic residues" evidence="1">
    <location>
        <begin position="242"/>
        <end position="257"/>
    </location>
</feature>
<reference evidence="2 3" key="1">
    <citation type="journal article" date="2016" name="Sci. Rep.">
        <title>The Dendrobium catenatum Lindl. genome sequence provides insights into polysaccharide synthase, floral development and adaptive evolution.</title>
        <authorList>
            <person name="Zhang G.Q."/>
            <person name="Xu Q."/>
            <person name="Bian C."/>
            <person name="Tsai W.C."/>
            <person name="Yeh C.M."/>
            <person name="Liu K.W."/>
            <person name="Yoshida K."/>
            <person name="Zhang L.S."/>
            <person name="Chang S.B."/>
            <person name="Chen F."/>
            <person name="Shi Y."/>
            <person name="Su Y.Y."/>
            <person name="Zhang Y.Q."/>
            <person name="Chen L.J."/>
            <person name="Yin Y."/>
            <person name="Lin M."/>
            <person name="Huang H."/>
            <person name="Deng H."/>
            <person name="Wang Z.W."/>
            <person name="Zhu S.L."/>
            <person name="Zhao X."/>
            <person name="Deng C."/>
            <person name="Niu S.C."/>
            <person name="Huang J."/>
            <person name="Wang M."/>
            <person name="Liu G.H."/>
            <person name="Yang H.J."/>
            <person name="Xiao X.J."/>
            <person name="Hsiao Y.Y."/>
            <person name="Wu W.L."/>
            <person name="Chen Y.Y."/>
            <person name="Mitsuda N."/>
            <person name="Ohme-Takagi M."/>
            <person name="Luo Y.B."/>
            <person name="Van de Peer Y."/>
            <person name="Liu Z.J."/>
        </authorList>
    </citation>
    <scope>NUCLEOTIDE SEQUENCE [LARGE SCALE GENOMIC DNA]</scope>
    <source>
        <tissue evidence="2">The whole plant</tissue>
    </source>
</reference>
<gene>
    <name evidence="2" type="ORF">MA16_Dca021754</name>
</gene>
<dbReference type="STRING" id="906689.A0A2I0V8M1"/>
<feature type="region of interest" description="Disordered" evidence="1">
    <location>
        <begin position="308"/>
        <end position="327"/>
    </location>
</feature>
<dbReference type="EMBL" id="KZ504068">
    <property type="protein sequence ID" value="PKU59757.1"/>
    <property type="molecule type" value="Genomic_DNA"/>
</dbReference>
<feature type="region of interest" description="Disordered" evidence="1">
    <location>
        <begin position="60"/>
        <end position="104"/>
    </location>
</feature>
<evidence type="ECO:0000313" key="3">
    <source>
        <dbReference type="Proteomes" id="UP000233837"/>
    </source>
</evidence>
<feature type="compositionally biased region" description="Acidic residues" evidence="1">
    <location>
        <begin position="67"/>
        <end position="85"/>
    </location>
</feature>
<dbReference type="PANTHER" id="PTHR31110:SF2">
    <property type="entry name" value="PESTICIDAL CRYSTAL CRY8BA PROTEIN"/>
    <property type="match status" value="1"/>
</dbReference>
<protein>
    <submittedName>
        <fullName evidence="2">Uncharacterized protein</fullName>
    </submittedName>
</protein>
<feature type="region of interest" description="Disordered" evidence="1">
    <location>
        <begin position="121"/>
        <end position="180"/>
    </location>
</feature>
<proteinExistence type="predicted"/>
<sequence length="1044" mass="116650">MFTEGLDAQALRWVQEEHAAISSAKQKIYAGQDFKIGGLGLGIPPPEKFKSGHLPSGSIPVSYGLPLDEDSDFDSDMDESSDTEEIYAGRHSAESSSSFPHDDISRRRLYNGVSNGHYRYTNSVPQQHYLSSDGYSGYSSSRDTAQQRPLQSRKTVNANEHAEEEEEWSDSGGSFGFNGQVERKFAGDDFPLQGRDAVKSASREDGNFIADNDSMPLGVNCTFQGSHSSGNFSTLQGSHSTGDFRDVNSNSEKEKHSNIPSAPPIDGYGKDIDQAEGVMPSLKTSCPPISQSLDSLLIKEDISNAHYENQFPDNHSRSSSSGLQKTGKFGSLPTRLPQFHASFPDNIGDDLYVEVYDSKGKSCGRVVVQVASISDISEKSCWWPIYLEPEHVLVGRMQVHLSYTSNSDENNEKCGSIAETVAYDVVMEVAMKAQHFQQRNLMLHGIWKWLLAEFAAYFGVSDAYTKLRYLSYVMDVATPTLDCLMLIHDLILPVITKSNSMNRLSHQENRILGEMREQIDQVLSLVFENYKSLDESSMSGMAEVFGPPNGNPPPALASAVKLYTLIHDILSPEAQLKLCSYFQIAVKKRSRRLMLDTDEILANSTEGTLVDVVSISTGYQKMKTLCYNIVKEINADIEIHNHHILPSFIDLPNISASIYSVELCTRLRSFLKACPPTGLSPPVADLVIATADFQKDLASWNISPVKGGVDAKELFHLYIILGIQDKRLALLESCKLDKVKWSGVRTQHLTTPFIDEVYDRLKETLNEYEIIMRRWPEYILVLENAIADVEKAMIETLQKQYADVLNPLKDSMAPKSLGLKFVQKLAKGKKVCPYNIPEELGILLNTMKRVLDVLRPRLEMQLKSWGSCIPDAGSAIAGERLSEIAVIVRSKFRNYLQAVVEKLAENSATNLKKILRGSKGIVAESDVRKRMQPLKDHLTETINHLDKVLEVNVFVSVCRCLWDRLGQDVLKFLENHKENRSLCKASRATVAVLDETFASQMQKLLGNNTLQENDLEPPRSILEVRSILCKDVHKDSSFNYRVRA</sequence>
<evidence type="ECO:0000313" key="2">
    <source>
        <dbReference type="EMBL" id="PKU59757.1"/>
    </source>
</evidence>
<dbReference type="AlphaFoldDB" id="A0A2I0V8M1"/>
<dbReference type="PANTHER" id="PTHR31110">
    <property type="entry name" value="PESTICIDAL CRYSTAL CRY8BA PROTEIN"/>
    <property type="match status" value="1"/>
</dbReference>
<feature type="region of interest" description="Disordered" evidence="1">
    <location>
        <begin position="232"/>
        <end position="273"/>
    </location>
</feature>
<dbReference type="Proteomes" id="UP000233837">
    <property type="component" value="Unassembled WGS sequence"/>
</dbReference>
<keyword evidence="3" id="KW-1185">Reference proteome</keyword>
<feature type="compositionally biased region" description="Low complexity" evidence="1">
    <location>
        <begin position="131"/>
        <end position="141"/>
    </location>
</feature>
<reference evidence="2 3" key="2">
    <citation type="journal article" date="2017" name="Nature">
        <title>The Apostasia genome and the evolution of orchids.</title>
        <authorList>
            <person name="Zhang G.Q."/>
            <person name="Liu K.W."/>
            <person name="Li Z."/>
            <person name="Lohaus R."/>
            <person name="Hsiao Y.Y."/>
            <person name="Niu S.C."/>
            <person name="Wang J.Y."/>
            <person name="Lin Y.C."/>
            <person name="Xu Q."/>
            <person name="Chen L.J."/>
            <person name="Yoshida K."/>
            <person name="Fujiwara S."/>
            <person name="Wang Z.W."/>
            <person name="Zhang Y.Q."/>
            <person name="Mitsuda N."/>
            <person name="Wang M."/>
            <person name="Liu G.H."/>
            <person name="Pecoraro L."/>
            <person name="Huang H.X."/>
            <person name="Xiao X.J."/>
            <person name="Lin M."/>
            <person name="Wu X.Y."/>
            <person name="Wu W.L."/>
            <person name="Chen Y.Y."/>
            <person name="Chang S.B."/>
            <person name="Sakamoto S."/>
            <person name="Ohme-Takagi M."/>
            <person name="Yagi M."/>
            <person name="Zeng S.J."/>
            <person name="Shen C.Y."/>
            <person name="Yeh C.M."/>
            <person name="Luo Y.B."/>
            <person name="Tsai W.C."/>
            <person name="Van de Peer Y."/>
            <person name="Liu Z.J."/>
        </authorList>
    </citation>
    <scope>NUCLEOTIDE SEQUENCE [LARGE SCALE GENOMIC DNA]</scope>
    <source>
        <tissue evidence="2">The whole plant</tissue>
    </source>
</reference>
<feature type="compositionally biased region" description="Polar residues" evidence="1">
    <location>
        <begin position="311"/>
        <end position="324"/>
    </location>
</feature>
<feature type="compositionally biased region" description="Polar residues" evidence="1">
    <location>
        <begin position="232"/>
        <end position="241"/>
    </location>
</feature>
<name>A0A2I0V8M1_9ASPA</name>
<feature type="compositionally biased region" description="Polar residues" evidence="1">
    <location>
        <begin position="142"/>
        <end position="156"/>
    </location>
</feature>
<organism evidence="2 3">
    <name type="scientific">Dendrobium catenatum</name>
    <dbReference type="NCBI Taxonomy" id="906689"/>
    <lineage>
        <taxon>Eukaryota</taxon>
        <taxon>Viridiplantae</taxon>
        <taxon>Streptophyta</taxon>
        <taxon>Embryophyta</taxon>
        <taxon>Tracheophyta</taxon>
        <taxon>Spermatophyta</taxon>
        <taxon>Magnoliopsida</taxon>
        <taxon>Liliopsida</taxon>
        <taxon>Asparagales</taxon>
        <taxon>Orchidaceae</taxon>
        <taxon>Epidendroideae</taxon>
        <taxon>Malaxideae</taxon>
        <taxon>Dendrobiinae</taxon>
        <taxon>Dendrobium</taxon>
    </lineage>
</organism>
<accession>A0A2I0V8M1</accession>
<evidence type="ECO:0000256" key="1">
    <source>
        <dbReference type="SAM" id="MobiDB-lite"/>
    </source>
</evidence>
<feature type="compositionally biased region" description="Polar residues" evidence="1">
    <location>
        <begin position="121"/>
        <end position="130"/>
    </location>
</feature>